<name>A0ABQ4ZIK4_9ASTR</name>
<feature type="domain" description="Integrase catalytic" evidence="1">
    <location>
        <begin position="163"/>
        <end position="322"/>
    </location>
</feature>
<keyword evidence="2" id="KW-0695">RNA-directed DNA polymerase</keyword>
<keyword evidence="3" id="KW-1185">Reference proteome</keyword>
<dbReference type="Gene3D" id="3.30.420.10">
    <property type="entry name" value="Ribonuclease H-like superfamily/Ribonuclease H"/>
    <property type="match status" value="1"/>
</dbReference>
<dbReference type="InterPro" id="IPR036397">
    <property type="entry name" value="RNaseH_sf"/>
</dbReference>
<dbReference type="Pfam" id="PF00665">
    <property type="entry name" value="rve"/>
    <property type="match status" value="1"/>
</dbReference>
<comment type="caution">
    <text evidence="2">The sequence shown here is derived from an EMBL/GenBank/DDBJ whole genome shotgun (WGS) entry which is preliminary data.</text>
</comment>
<dbReference type="InterPro" id="IPR001584">
    <property type="entry name" value="Integrase_cat-core"/>
</dbReference>
<dbReference type="InterPro" id="IPR041588">
    <property type="entry name" value="Integrase_H2C2"/>
</dbReference>
<reference evidence="2" key="2">
    <citation type="submission" date="2022-01" db="EMBL/GenBank/DDBJ databases">
        <authorList>
            <person name="Yamashiro T."/>
            <person name="Shiraishi A."/>
            <person name="Satake H."/>
            <person name="Nakayama K."/>
        </authorList>
    </citation>
    <scope>NUCLEOTIDE SEQUENCE</scope>
</reference>
<organism evidence="2 3">
    <name type="scientific">Tanacetum coccineum</name>
    <dbReference type="NCBI Taxonomy" id="301880"/>
    <lineage>
        <taxon>Eukaryota</taxon>
        <taxon>Viridiplantae</taxon>
        <taxon>Streptophyta</taxon>
        <taxon>Embryophyta</taxon>
        <taxon>Tracheophyta</taxon>
        <taxon>Spermatophyta</taxon>
        <taxon>Magnoliopsida</taxon>
        <taxon>eudicotyledons</taxon>
        <taxon>Gunneridae</taxon>
        <taxon>Pentapetalae</taxon>
        <taxon>asterids</taxon>
        <taxon>campanulids</taxon>
        <taxon>Asterales</taxon>
        <taxon>Asteraceae</taxon>
        <taxon>Asteroideae</taxon>
        <taxon>Anthemideae</taxon>
        <taxon>Anthemidinae</taxon>
        <taxon>Tanacetum</taxon>
    </lineage>
</organism>
<accession>A0ABQ4ZIK4</accession>
<dbReference type="PANTHER" id="PTHR48475:SF2">
    <property type="entry name" value="RIBONUCLEASE H"/>
    <property type="match status" value="1"/>
</dbReference>
<dbReference type="GO" id="GO:0003964">
    <property type="term" value="F:RNA-directed DNA polymerase activity"/>
    <property type="evidence" value="ECO:0007669"/>
    <property type="project" value="UniProtKB-KW"/>
</dbReference>
<reference evidence="2" key="1">
    <citation type="journal article" date="2022" name="Int. J. Mol. Sci.">
        <title>Draft Genome of Tanacetum Coccineum: Genomic Comparison of Closely Related Tanacetum-Family Plants.</title>
        <authorList>
            <person name="Yamashiro T."/>
            <person name="Shiraishi A."/>
            <person name="Nakayama K."/>
            <person name="Satake H."/>
        </authorList>
    </citation>
    <scope>NUCLEOTIDE SEQUENCE</scope>
</reference>
<dbReference type="Gene3D" id="1.10.340.70">
    <property type="match status" value="1"/>
</dbReference>
<dbReference type="Pfam" id="PF17921">
    <property type="entry name" value="Integrase_H2C2"/>
    <property type="match status" value="1"/>
</dbReference>
<evidence type="ECO:0000313" key="3">
    <source>
        <dbReference type="Proteomes" id="UP001151760"/>
    </source>
</evidence>
<evidence type="ECO:0000259" key="1">
    <source>
        <dbReference type="PROSITE" id="PS50994"/>
    </source>
</evidence>
<sequence length="437" mass="49935">MLATVPSPPHQEILVERVSQCKSTTLRRCKTIVEEEGRIGLTPPQSNYLEEGIVPSDKNEARSLRAKISQYVIESGILFKKGYLVPMLRCVGPLQANYVIREIHMGSCGMHIGPRAVVRKAMRQGYYWPTMHADAKEEVDKCDSCQIHSPIPRLPKTHMTSIMAPWPFYQWGMDILGPLTPARGGAKFVIVAIDYFTKWIEAKPLVKITGKEVIRFVMDNIICRFGLPRIIVTDNGAQLVNEPFKGWCTRFKIQQMNTSVAHPQANGLVERANRSLMEGIKTRLGRERAGWVDELPNVLWAHRTSIKQSNGETPFSLTYGSEAVIPAEIGIPSYRTLMIREEYNEEEQRLNLDLLQERREAAAVREAKYKTKMEQYYNKRVRPAGFRPGEFVYRRNEASRMEDEGKLGPNWEGPYRVTEAFENGSYKLQTMEDKVVP</sequence>
<protein>
    <submittedName>
        <fullName evidence="2">Reverse transcriptase domain-containing protein</fullName>
    </submittedName>
</protein>
<evidence type="ECO:0000313" key="2">
    <source>
        <dbReference type="EMBL" id="GJS90049.1"/>
    </source>
</evidence>
<dbReference type="EMBL" id="BQNB010011397">
    <property type="protein sequence ID" value="GJS90049.1"/>
    <property type="molecule type" value="Genomic_DNA"/>
</dbReference>
<gene>
    <name evidence="2" type="ORF">Tco_0772685</name>
</gene>
<dbReference type="PANTHER" id="PTHR48475">
    <property type="entry name" value="RIBONUCLEASE H"/>
    <property type="match status" value="1"/>
</dbReference>
<dbReference type="PROSITE" id="PS50994">
    <property type="entry name" value="INTEGRASE"/>
    <property type="match status" value="1"/>
</dbReference>
<keyword evidence="2" id="KW-0808">Transferase</keyword>
<dbReference type="InterPro" id="IPR012337">
    <property type="entry name" value="RNaseH-like_sf"/>
</dbReference>
<keyword evidence="2" id="KW-0548">Nucleotidyltransferase</keyword>
<proteinExistence type="predicted"/>
<dbReference type="SUPFAM" id="SSF53098">
    <property type="entry name" value="Ribonuclease H-like"/>
    <property type="match status" value="1"/>
</dbReference>
<dbReference type="Proteomes" id="UP001151760">
    <property type="component" value="Unassembled WGS sequence"/>
</dbReference>